<name>I0HM92_RUBGI</name>
<feature type="transmembrane region" description="Helical" evidence="1">
    <location>
        <begin position="238"/>
        <end position="261"/>
    </location>
</feature>
<evidence type="ECO:0000313" key="3">
    <source>
        <dbReference type="EMBL" id="BAL94129.1"/>
    </source>
</evidence>
<dbReference type="STRING" id="983917.RGE_07860"/>
<dbReference type="Gene3D" id="2.60.40.2380">
    <property type="match status" value="1"/>
</dbReference>
<feature type="domain" description="GGDEF" evidence="2">
    <location>
        <begin position="465"/>
        <end position="598"/>
    </location>
</feature>
<evidence type="ECO:0000313" key="4">
    <source>
        <dbReference type="Proteomes" id="UP000007883"/>
    </source>
</evidence>
<keyword evidence="1" id="KW-1133">Transmembrane helix</keyword>
<feature type="transmembrane region" description="Helical" evidence="1">
    <location>
        <begin position="210"/>
        <end position="231"/>
    </location>
</feature>
<keyword evidence="1" id="KW-0812">Transmembrane</keyword>
<evidence type="ECO:0000256" key="1">
    <source>
        <dbReference type="SAM" id="Phobius"/>
    </source>
</evidence>
<dbReference type="NCBIfam" id="TIGR00254">
    <property type="entry name" value="GGDEF"/>
    <property type="match status" value="1"/>
</dbReference>
<dbReference type="Pfam" id="PF07696">
    <property type="entry name" value="7TMR-DISMED2"/>
    <property type="match status" value="1"/>
</dbReference>
<dbReference type="SMART" id="SM00267">
    <property type="entry name" value="GGDEF"/>
    <property type="match status" value="1"/>
</dbReference>
<keyword evidence="1" id="KW-0472">Membrane</keyword>
<dbReference type="PROSITE" id="PS51257">
    <property type="entry name" value="PROKAR_LIPOPROTEIN"/>
    <property type="match status" value="1"/>
</dbReference>
<dbReference type="InterPro" id="IPR029787">
    <property type="entry name" value="Nucleotide_cyclase"/>
</dbReference>
<protein>
    <submittedName>
        <fullName evidence="3">Periplasmic/7TM domain sensor diguanylate cyclase</fullName>
    </submittedName>
</protein>
<dbReference type="CDD" id="cd01949">
    <property type="entry name" value="GGDEF"/>
    <property type="match status" value="1"/>
</dbReference>
<dbReference type="EMBL" id="AP012320">
    <property type="protein sequence ID" value="BAL94129.1"/>
    <property type="molecule type" value="Genomic_DNA"/>
</dbReference>
<dbReference type="InterPro" id="IPR000160">
    <property type="entry name" value="GGDEF_dom"/>
</dbReference>
<evidence type="ECO:0000259" key="2">
    <source>
        <dbReference type="PROSITE" id="PS50887"/>
    </source>
</evidence>
<dbReference type="Proteomes" id="UP000007883">
    <property type="component" value="Chromosome"/>
</dbReference>
<dbReference type="InterPro" id="IPR011622">
    <property type="entry name" value="7TMR_DISM_rcpt_extracell_dom2"/>
</dbReference>
<dbReference type="PROSITE" id="PS50887">
    <property type="entry name" value="GGDEF"/>
    <property type="match status" value="1"/>
</dbReference>
<dbReference type="PATRIC" id="fig|983917.3.peg.767"/>
<dbReference type="AlphaFoldDB" id="I0HM92"/>
<feature type="transmembrane region" description="Helical" evidence="1">
    <location>
        <begin position="306"/>
        <end position="326"/>
    </location>
</feature>
<dbReference type="InterPro" id="IPR011623">
    <property type="entry name" value="7TMR_DISM_rcpt_extracell_dom1"/>
</dbReference>
<dbReference type="PANTHER" id="PTHR46663:SF3">
    <property type="entry name" value="SLL0267 PROTEIN"/>
    <property type="match status" value="1"/>
</dbReference>
<dbReference type="InterPro" id="IPR052163">
    <property type="entry name" value="DGC-Regulatory_Protein"/>
</dbReference>
<sequence length="603" mass="64789">MSGRSSAITAVFRRLPPPVAWVAACRRGLLAGLLTWLLMAAASAAAAQPWLVLSPDRQEIDAWPRMTMLADPGGRLGVDEVLVRRAEFVPMAGRRANLGLREGAVWLRLQLAVPLDDDGRWLLDLDYPPLDRIDAYVVSDGLVVRHAQMGDALPFVQRPLQTRPHAMLLILERGLEHEILLRVQTTSTMLLPLRLMKPAAFYAEEARLQMLQGLAAGISVCLVTFALVRAIGRREPVYLHYALSTVGSGLFLFSFAGLGAQHLWSNSAWFADLAPLLSVLVGLAGGLWLVDGLFGARVLSPRLARATRLAGGVAALAALLLVAGVLDYRQAQLVASVLGPLPMLVALPMAWRRWHAGDHAASYVILGWGASAVGATVLALLLHGWLDLDVWTHNAYQLGALLQALAWLRVLDLRDVEQRERAEHADRERQRLQALAHSDALTGLPNRRGLEQALDAALAGVDETRPLAVFLADLDGFKAVNDEHGHEAGDALLALVAQRLRAALRQGDLVARLGGDEFVVLAEGLGDGEAARAFGERLVQAFAAPFELGALRCTIGLTVGVALAPQEGRDAVVLLRRADAAMYAGKQAGKGTVRCVPSPGLAA</sequence>
<dbReference type="SUPFAM" id="SSF55073">
    <property type="entry name" value="Nucleotide cyclase"/>
    <property type="match status" value="1"/>
</dbReference>
<organism evidence="3 4">
    <name type="scientific">Rubrivivax gelatinosus (strain NBRC 100245 / IL144)</name>
    <dbReference type="NCBI Taxonomy" id="983917"/>
    <lineage>
        <taxon>Bacteria</taxon>
        <taxon>Pseudomonadati</taxon>
        <taxon>Pseudomonadota</taxon>
        <taxon>Betaproteobacteria</taxon>
        <taxon>Burkholderiales</taxon>
        <taxon>Sphaerotilaceae</taxon>
        <taxon>Rubrivivax</taxon>
    </lineage>
</organism>
<feature type="transmembrane region" description="Helical" evidence="1">
    <location>
        <begin position="332"/>
        <end position="351"/>
    </location>
</feature>
<reference evidence="3 4" key="1">
    <citation type="journal article" date="2012" name="J. Bacteriol.">
        <title>Complete genome sequence of phototrophic betaproteobacterium Rubrivivax gelatinosus IL144.</title>
        <authorList>
            <person name="Nagashima S."/>
            <person name="Kamimura A."/>
            <person name="Shimizu T."/>
            <person name="Nakamura-isaki S."/>
            <person name="Aono E."/>
            <person name="Sakamoto K."/>
            <person name="Ichikawa N."/>
            <person name="Nakazawa H."/>
            <person name="Sekine M."/>
            <person name="Yamazaki S."/>
            <person name="Fujita N."/>
            <person name="Shimada K."/>
            <person name="Hanada S."/>
            <person name="Nagashima K.V.P."/>
        </authorList>
    </citation>
    <scope>NUCLEOTIDE SEQUENCE [LARGE SCALE GENOMIC DNA]</scope>
    <source>
        <strain evidence="4">NBRC 100245 / IL144</strain>
    </source>
</reference>
<dbReference type="HOGENOM" id="CLU_000445_105_4_4"/>
<accession>I0HM92</accession>
<dbReference type="Gene3D" id="3.30.70.270">
    <property type="match status" value="1"/>
</dbReference>
<dbReference type="RefSeq" id="WP_014427003.1">
    <property type="nucleotide sequence ID" value="NC_017075.1"/>
</dbReference>
<gene>
    <name evidence="3" type="ordered locus">RGE_07860</name>
</gene>
<dbReference type="InterPro" id="IPR043128">
    <property type="entry name" value="Rev_trsase/Diguanyl_cyclase"/>
</dbReference>
<dbReference type="KEGG" id="rge:RGE_07860"/>
<feature type="transmembrane region" description="Helical" evidence="1">
    <location>
        <begin position="363"/>
        <end position="382"/>
    </location>
</feature>
<dbReference type="Pfam" id="PF00990">
    <property type="entry name" value="GGDEF"/>
    <property type="match status" value="1"/>
</dbReference>
<proteinExistence type="predicted"/>
<keyword evidence="4" id="KW-1185">Reference proteome</keyword>
<feature type="transmembrane region" description="Helical" evidence="1">
    <location>
        <begin position="273"/>
        <end position="294"/>
    </location>
</feature>
<dbReference type="PANTHER" id="PTHR46663">
    <property type="entry name" value="DIGUANYLATE CYCLASE DGCT-RELATED"/>
    <property type="match status" value="1"/>
</dbReference>
<dbReference type="Pfam" id="PF07695">
    <property type="entry name" value="7TMR-DISM_7TM"/>
    <property type="match status" value="1"/>
</dbReference>
<dbReference type="eggNOG" id="COG2199">
    <property type="taxonomic scope" value="Bacteria"/>
</dbReference>